<reference evidence="1" key="1">
    <citation type="journal article" date="2024" name="Gigascience">
        <title>Chromosome-level genome of the poultry shaft louse Menopon gallinae provides insight into the host-switching and adaptive evolution of parasitic lice.</title>
        <authorList>
            <person name="Xu Y."/>
            <person name="Ma L."/>
            <person name="Liu S."/>
            <person name="Liang Y."/>
            <person name="Liu Q."/>
            <person name="He Z."/>
            <person name="Tian L."/>
            <person name="Duan Y."/>
            <person name="Cai W."/>
            <person name="Li H."/>
            <person name="Song F."/>
        </authorList>
    </citation>
    <scope>NUCLEOTIDE SEQUENCE</scope>
    <source>
        <strain evidence="1">Cailab_2023a</strain>
    </source>
</reference>
<protein>
    <recommendedName>
        <fullName evidence="2">GIY-YIG homing endonuclease</fullName>
    </recommendedName>
</protein>
<dbReference type="AlphaFoldDB" id="A0AAW2HBT7"/>
<evidence type="ECO:0000313" key="1">
    <source>
        <dbReference type="EMBL" id="KAL0267129.1"/>
    </source>
</evidence>
<sequence length="150" mass="18255">MKESIQQYTTLKNKYIMMNEVNKRTYQKLFINKEHCEYVKGLLMKDWYGTSINAGKRKILLNHKVQEFHRKNETFKSQLENLPTISQLQELIKSNENLDCEHLRWCERLEMVRKEYTKLHHDTENDLIKKIVEFTNEFLKTRKQNENDNS</sequence>
<proteinExistence type="predicted"/>
<evidence type="ECO:0008006" key="2">
    <source>
        <dbReference type="Google" id="ProtNLM"/>
    </source>
</evidence>
<accession>A0AAW2HBT7</accession>
<comment type="caution">
    <text evidence="1">The sequence shown here is derived from an EMBL/GenBank/DDBJ whole genome shotgun (WGS) entry which is preliminary data.</text>
</comment>
<dbReference type="EMBL" id="JARGDH010000005">
    <property type="protein sequence ID" value="KAL0267129.1"/>
    <property type="molecule type" value="Genomic_DNA"/>
</dbReference>
<name>A0AAW2HBT7_9NEOP</name>
<gene>
    <name evidence="1" type="ORF">PYX00_009484</name>
</gene>
<organism evidence="1">
    <name type="scientific">Menopon gallinae</name>
    <name type="common">poultry shaft louse</name>
    <dbReference type="NCBI Taxonomy" id="328185"/>
    <lineage>
        <taxon>Eukaryota</taxon>
        <taxon>Metazoa</taxon>
        <taxon>Ecdysozoa</taxon>
        <taxon>Arthropoda</taxon>
        <taxon>Hexapoda</taxon>
        <taxon>Insecta</taxon>
        <taxon>Pterygota</taxon>
        <taxon>Neoptera</taxon>
        <taxon>Paraneoptera</taxon>
        <taxon>Psocodea</taxon>
        <taxon>Troctomorpha</taxon>
        <taxon>Phthiraptera</taxon>
        <taxon>Amblycera</taxon>
        <taxon>Menoponidae</taxon>
        <taxon>Menopon</taxon>
    </lineage>
</organism>